<dbReference type="SUPFAM" id="SSF52091">
    <property type="entry name" value="SpoIIaa-like"/>
    <property type="match status" value="1"/>
</dbReference>
<dbReference type="CDD" id="cd07043">
    <property type="entry name" value="STAS_anti-anti-sigma_factors"/>
    <property type="match status" value="1"/>
</dbReference>
<feature type="domain" description="STAS" evidence="1">
    <location>
        <begin position="6"/>
        <end position="110"/>
    </location>
</feature>
<evidence type="ECO:0000313" key="2">
    <source>
        <dbReference type="EMBL" id="NGY59977.1"/>
    </source>
</evidence>
<dbReference type="Gene3D" id="3.30.750.24">
    <property type="entry name" value="STAS domain"/>
    <property type="match status" value="1"/>
</dbReference>
<evidence type="ECO:0000259" key="1">
    <source>
        <dbReference type="PROSITE" id="PS50801"/>
    </source>
</evidence>
<accession>A0A7C9VX12</accession>
<dbReference type="PROSITE" id="PS50801">
    <property type="entry name" value="STAS"/>
    <property type="match status" value="1"/>
</dbReference>
<reference evidence="2 3" key="1">
    <citation type="submission" date="2020-03" db="EMBL/GenBank/DDBJ databases">
        <title>Isolation and identification of active actinomycetes.</title>
        <authorList>
            <person name="Sun X."/>
        </authorList>
    </citation>
    <scope>NUCLEOTIDE SEQUENCE [LARGE SCALE GENOMIC DNA]</scope>
    <source>
        <strain evidence="2 3">NEAU-D13</strain>
    </source>
</reference>
<keyword evidence="3" id="KW-1185">Reference proteome</keyword>
<evidence type="ECO:0000313" key="3">
    <source>
        <dbReference type="Proteomes" id="UP000481360"/>
    </source>
</evidence>
<protein>
    <submittedName>
        <fullName evidence="2">STAS domain-containing protein</fullName>
    </submittedName>
</protein>
<comment type="caution">
    <text evidence="2">The sequence shown here is derived from an EMBL/GenBank/DDBJ whole genome shotgun (WGS) entry which is preliminary data.</text>
</comment>
<name>A0A7C9VX12_9PSEU</name>
<dbReference type="RefSeq" id="WP_166045988.1">
    <property type="nucleotide sequence ID" value="NZ_JAAMPJ010000003.1"/>
</dbReference>
<proteinExistence type="predicted"/>
<dbReference type="GO" id="GO:0043856">
    <property type="term" value="F:anti-sigma factor antagonist activity"/>
    <property type="evidence" value="ECO:0007669"/>
    <property type="project" value="TreeGrafter"/>
</dbReference>
<gene>
    <name evidence="2" type="ORF">G7043_13695</name>
</gene>
<dbReference type="InterPro" id="IPR002645">
    <property type="entry name" value="STAS_dom"/>
</dbReference>
<dbReference type="PANTHER" id="PTHR33495">
    <property type="entry name" value="ANTI-SIGMA FACTOR ANTAGONIST TM_1081-RELATED-RELATED"/>
    <property type="match status" value="1"/>
</dbReference>
<dbReference type="AlphaFoldDB" id="A0A7C9VX12"/>
<dbReference type="Proteomes" id="UP000481360">
    <property type="component" value="Unassembled WGS sequence"/>
</dbReference>
<organism evidence="2 3">
    <name type="scientific">Lentzea alba</name>
    <dbReference type="NCBI Taxonomy" id="2714351"/>
    <lineage>
        <taxon>Bacteria</taxon>
        <taxon>Bacillati</taxon>
        <taxon>Actinomycetota</taxon>
        <taxon>Actinomycetes</taxon>
        <taxon>Pseudonocardiales</taxon>
        <taxon>Pseudonocardiaceae</taxon>
        <taxon>Lentzea</taxon>
    </lineage>
</organism>
<dbReference type="InterPro" id="IPR036513">
    <property type="entry name" value="STAS_dom_sf"/>
</dbReference>
<dbReference type="Pfam" id="PF01740">
    <property type="entry name" value="STAS"/>
    <property type="match status" value="1"/>
</dbReference>
<dbReference type="EMBL" id="JAAMPJ010000003">
    <property type="protein sequence ID" value="NGY59977.1"/>
    <property type="molecule type" value="Genomic_DNA"/>
</dbReference>
<sequence>MTSDALECEVRYANGRVVVRLGGELDYVATDKLLNTLEAALDFSPRELILDVRGVTFIGSAGLSALAGGLTYFVEAGGVVTLRPSPRFMRVLSLVGMDEVWQVDWSDGDP</sequence>
<dbReference type="PANTHER" id="PTHR33495:SF2">
    <property type="entry name" value="ANTI-SIGMA FACTOR ANTAGONIST TM_1081-RELATED"/>
    <property type="match status" value="1"/>
</dbReference>